<dbReference type="EMBL" id="BSOG01000001">
    <property type="protein sequence ID" value="GLR12450.1"/>
    <property type="molecule type" value="Genomic_DNA"/>
</dbReference>
<evidence type="ECO:0000313" key="2">
    <source>
        <dbReference type="EMBL" id="GLR12450.1"/>
    </source>
</evidence>
<reference evidence="3" key="1">
    <citation type="journal article" date="2019" name="Int. J. Syst. Evol. Microbiol.">
        <title>The Global Catalogue of Microorganisms (GCM) 10K type strain sequencing project: providing services to taxonomists for standard genome sequencing and annotation.</title>
        <authorList>
            <consortium name="The Broad Institute Genomics Platform"/>
            <consortium name="The Broad Institute Genome Sequencing Center for Infectious Disease"/>
            <person name="Wu L."/>
            <person name="Ma J."/>
        </authorList>
    </citation>
    <scope>NUCLEOTIDE SEQUENCE [LARGE SCALE GENOMIC DNA]</scope>
    <source>
        <strain evidence="3">NBRC 110044</strain>
    </source>
</reference>
<proteinExistence type="predicted"/>
<feature type="domain" description="Carrier" evidence="1">
    <location>
        <begin position="1"/>
        <end position="81"/>
    </location>
</feature>
<accession>A0ABQ5YBZ8</accession>
<gene>
    <name evidence="2" type="ORF">GCM10007907_12400</name>
</gene>
<dbReference type="SUPFAM" id="SSF47336">
    <property type="entry name" value="ACP-like"/>
    <property type="match status" value="1"/>
</dbReference>
<dbReference type="InterPro" id="IPR009081">
    <property type="entry name" value="PP-bd_ACP"/>
</dbReference>
<dbReference type="Pfam" id="PF00550">
    <property type="entry name" value="PP-binding"/>
    <property type="match status" value="1"/>
</dbReference>
<protein>
    <recommendedName>
        <fullName evidence="1">Carrier domain-containing protein</fullName>
    </recommendedName>
</protein>
<evidence type="ECO:0000259" key="1">
    <source>
        <dbReference type="PROSITE" id="PS50075"/>
    </source>
</evidence>
<dbReference type="InterPro" id="IPR036736">
    <property type="entry name" value="ACP-like_sf"/>
</dbReference>
<dbReference type="Proteomes" id="UP001156706">
    <property type="component" value="Unassembled WGS sequence"/>
</dbReference>
<organism evidence="2 3">
    <name type="scientific">Chitinimonas prasina</name>
    <dbReference type="NCBI Taxonomy" id="1434937"/>
    <lineage>
        <taxon>Bacteria</taxon>
        <taxon>Pseudomonadati</taxon>
        <taxon>Pseudomonadota</taxon>
        <taxon>Betaproteobacteria</taxon>
        <taxon>Neisseriales</taxon>
        <taxon>Chitinibacteraceae</taxon>
        <taxon>Chitinimonas</taxon>
    </lineage>
</organism>
<dbReference type="Gene3D" id="1.10.1200.10">
    <property type="entry name" value="ACP-like"/>
    <property type="match status" value="1"/>
</dbReference>
<name>A0ABQ5YBZ8_9NEIS</name>
<evidence type="ECO:0000313" key="3">
    <source>
        <dbReference type="Proteomes" id="UP001156706"/>
    </source>
</evidence>
<dbReference type="RefSeq" id="WP_284195570.1">
    <property type="nucleotide sequence ID" value="NZ_BSOG01000001.1"/>
</dbReference>
<dbReference type="PROSITE" id="PS50075">
    <property type="entry name" value="CARRIER"/>
    <property type="match status" value="1"/>
</dbReference>
<sequence>MQTTIATIKAIVAKLKRDPALAQSLGDTADLINEVGLDSLEMLQFMLEVEERLGIEIDFDALEFDYLRSIATLAGFLQNMPRRQAATGLA</sequence>
<keyword evidence="3" id="KW-1185">Reference proteome</keyword>
<comment type="caution">
    <text evidence="2">The sequence shown here is derived from an EMBL/GenBank/DDBJ whole genome shotgun (WGS) entry which is preliminary data.</text>
</comment>